<organism evidence="1 2">
    <name type="scientific">Malus baccata</name>
    <name type="common">Siberian crab apple</name>
    <name type="synonym">Pyrus baccata</name>
    <dbReference type="NCBI Taxonomy" id="106549"/>
    <lineage>
        <taxon>Eukaryota</taxon>
        <taxon>Viridiplantae</taxon>
        <taxon>Streptophyta</taxon>
        <taxon>Embryophyta</taxon>
        <taxon>Tracheophyta</taxon>
        <taxon>Spermatophyta</taxon>
        <taxon>Magnoliopsida</taxon>
        <taxon>eudicotyledons</taxon>
        <taxon>Gunneridae</taxon>
        <taxon>Pentapetalae</taxon>
        <taxon>rosids</taxon>
        <taxon>fabids</taxon>
        <taxon>Rosales</taxon>
        <taxon>Rosaceae</taxon>
        <taxon>Amygdaloideae</taxon>
        <taxon>Maleae</taxon>
        <taxon>Malus</taxon>
    </lineage>
</organism>
<reference evidence="1 2" key="1">
    <citation type="journal article" date="2019" name="G3 (Bethesda)">
        <title>Sequencing of a Wild Apple (Malus baccata) Genome Unravels the Differences Between Cultivated and Wild Apple Species Regarding Disease Resistance and Cold Tolerance.</title>
        <authorList>
            <person name="Chen X."/>
        </authorList>
    </citation>
    <scope>NUCLEOTIDE SEQUENCE [LARGE SCALE GENOMIC DNA]</scope>
    <source>
        <strain evidence="2">cv. Shandingzi</strain>
        <tissue evidence="1">Leaves</tissue>
    </source>
</reference>
<protein>
    <submittedName>
        <fullName evidence="1">Uncharacterized protein</fullName>
    </submittedName>
</protein>
<gene>
    <name evidence="1" type="ORF">C1H46_026972</name>
</gene>
<dbReference type="EMBL" id="VIEB01000535">
    <property type="protein sequence ID" value="TQD87460.1"/>
    <property type="molecule type" value="Genomic_DNA"/>
</dbReference>
<proteinExistence type="predicted"/>
<comment type="caution">
    <text evidence="1">The sequence shown here is derived from an EMBL/GenBank/DDBJ whole genome shotgun (WGS) entry which is preliminary data.</text>
</comment>
<evidence type="ECO:0000313" key="2">
    <source>
        <dbReference type="Proteomes" id="UP000315295"/>
    </source>
</evidence>
<evidence type="ECO:0000313" key="1">
    <source>
        <dbReference type="EMBL" id="TQD87460.1"/>
    </source>
</evidence>
<name>A0A540LLW1_MALBA</name>
<accession>A0A540LLW1</accession>
<dbReference type="AlphaFoldDB" id="A0A540LLW1"/>
<dbReference type="Proteomes" id="UP000315295">
    <property type="component" value="Unassembled WGS sequence"/>
</dbReference>
<sequence>MKAMGMWCHTFCFGLCRNTKPAQHCTQPGLTVLSGFYNIGLAEDALGQDIGRDHVTEAATSGDERLAVVD</sequence>
<keyword evidence="2" id="KW-1185">Reference proteome</keyword>